<evidence type="ECO:0000313" key="15">
    <source>
        <dbReference type="Proteomes" id="UP000318416"/>
    </source>
</evidence>
<dbReference type="EC" id="2.7.13.3" evidence="3"/>
<dbReference type="PRINTS" id="PR00344">
    <property type="entry name" value="BCTRLSENSOR"/>
</dbReference>
<evidence type="ECO:0000256" key="5">
    <source>
        <dbReference type="ARBA" id="ARBA00022679"/>
    </source>
</evidence>
<feature type="domain" description="HAMP" evidence="13">
    <location>
        <begin position="188"/>
        <end position="241"/>
    </location>
</feature>
<evidence type="ECO:0000259" key="13">
    <source>
        <dbReference type="PROSITE" id="PS50885"/>
    </source>
</evidence>
<evidence type="ECO:0000256" key="7">
    <source>
        <dbReference type="ARBA" id="ARBA00022777"/>
    </source>
</evidence>
<dbReference type="SUPFAM" id="SSF55874">
    <property type="entry name" value="ATPase domain of HSP90 chaperone/DNA topoisomerase II/histidine kinase"/>
    <property type="match status" value="1"/>
</dbReference>
<keyword evidence="10 11" id="KW-0472">Membrane</keyword>
<organism evidence="14 15">
    <name type="scientific">Kitasatospora atroaurantiaca</name>
    <dbReference type="NCBI Taxonomy" id="285545"/>
    <lineage>
        <taxon>Bacteria</taxon>
        <taxon>Bacillati</taxon>
        <taxon>Actinomycetota</taxon>
        <taxon>Actinomycetes</taxon>
        <taxon>Kitasatosporales</taxon>
        <taxon>Streptomycetaceae</taxon>
        <taxon>Kitasatospora</taxon>
    </lineage>
</organism>
<dbReference type="CDD" id="cd00075">
    <property type="entry name" value="HATPase"/>
    <property type="match status" value="1"/>
</dbReference>
<dbReference type="InterPro" id="IPR036890">
    <property type="entry name" value="HATPase_C_sf"/>
</dbReference>
<dbReference type="InterPro" id="IPR005467">
    <property type="entry name" value="His_kinase_dom"/>
</dbReference>
<dbReference type="PANTHER" id="PTHR45436">
    <property type="entry name" value="SENSOR HISTIDINE KINASE YKOH"/>
    <property type="match status" value="1"/>
</dbReference>
<dbReference type="GO" id="GO:0005886">
    <property type="term" value="C:plasma membrane"/>
    <property type="evidence" value="ECO:0007669"/>
    <property type="project" value="UniProtKB-SubCell"/>
</dbReference>
<dbReference type="InterPro" id="IPR036097">
    <property type="entry name" value="HisK_dim/P_sf"/>
</dbReference>
<evidence type="ECO:0000259" key="12">
    <source>
        <dbReference type="PROSITE" id="PS50109"/>
    </source>
</evidence>
<name>A0A561EJ77_9ACTN</name>
<dbReference type="InterPro" id="IPR004358">
    <property type="entry name" value="Sig_transdc_His_kin-like_C"/>
</dbReference>
<evidence type="ECO:0000256" key="10">
    <source>
        <dbReference type="ARBA" id="ARBA00023136"/>
    </source>
</evidence>
<dbReference type="SUPFAM" id="SSF47384">
    <property type="entry name" value="Homodimeric domain of signal transducing histidine kinase"/>
    <property type="match status" value="1"/>
</dbReference>
<keyword evidence="4" id="KW-0597">Phosphoprotein</keyword>
<dbReference type="GO" id="GO:0000155">
    <property type="term" value="F:phosphorelay sensor kinase activity"/>
    <property type="evidence" value="ECO:0007669"/>
    <property type="project" value="InterPro"/>
</dbReference>
<dbReference type="PROSITE" id="PS50109">
    <property type="entry name" value="HIS_KIN"/>
    <property type="match status" value="1"/>
</dbReference>
<dbReference type="EMBL" id="VIVR01000001">
    <property type="protein sequence ID" value="TWE15666.1"/>
    <property type="molecule type" value="Genomic_DNA"/>
</dbReference>
<dbReference type="InterPro" id="IPR003661">
    <property type="entry name" value="HisK_dim/P_dom"/>
</dbReference>
<evidence type="ECO:0000256" key="3">
    <source>
        <dbReference type="ARBA" id="ARBA00012438"/>
    </source>
</evidence>
<dbReference type="InterPro" id="IPR050428">
    <property type="entry name" value="TCS_sensor_his_kinase"/>
</dbReference>
<dbReference type="SUPFAM" id="SSF158472">
    <property type="entry name" value="HAMP domain-like"/>
    <property type="match status" value="1"/>
</dbReference>
<keyword evidence="7 14" id="KW-0418">Kinase</keyword>
<dbReference type="Pfam" id="PF02518">
    <property type="entry name" value="HATPase_c"/>
    <property type="match status" value="1"/>
</dbReference>
<dbReference type="CDD" id="cd00082">
    <property type="entry name" value="HisKA"/>
    <property type="match status" value="1"/>
</dbReference>
<proteinExistence type="predicted"/>
<keyword evidence="6 11" id="KW-0812">Transmembrane</keyword>
<keyword evidence="9" id="KW-0902">Two-component regulatory system</keyword>
<dbReference type="Gene3D" id="3.30.565.10">
    <property type="entry name" value="Histidine kinase-like ATPase, C-terminal domain"/>
    <property type="match status" value="1"/>
</dbReference>
<evidence type="ECO:0000256" key="8">
    <source>
        <dbReference type="ARBA" id="ARBA00022989"/>
    </source>
</evidence>
<dbReference type="PANTHER" id="PTHR45436:SF5">
    <property type="entry name" value="SENSOR HISTIDINE KINASE TRCS"/>
    <property type="match status" value="1"/>
</dbReference>
<feature type="domain" description="Histidine kinase" evidence="12">
    <location>
        <begin position="249"/>
        <end position="456"/>
    </location>
</feature>
<dbReference type="RefSeq" id="WP_211785710.1">
    <property type="nucleotide sequence ID" value="NZ_BAAABR010000004.1"/>
</dbReference>
<evidence type="ECO:0000256" key="11">
    <source>
        <dbReference type="SAM" id="Phobius"/>
    </source>
</evidence>
<dbReference type="Gene3D" id="1.10.287.130">
    <property type="match status" value="1"/>
</dbReference>
<protein>
    <recommendedName>
        <fullName evidence="3">histidine kinase</fullName>
        <ecNumber evidence="3">2.7.13.3</ecNumber>
    </recommendedName>
</protein>
<dbReference type="SMART" id="SM00304">
    <property type="entry name" value="HAMP"/>
    <property type="match status" value="1"/>
</dbReference>
<dbReference type="Pfam" id="PF00672">
    <property type="entry name" value="HAMP"/>
    <property type="match status" value="1"/>
</dbReference>
<comment type="subcellular location">
    <subcellularLocation>
        <location evidence="2">Cell membrane</location>
    </subcellularLocation>
</comment>
<dbReference type="SMART" id="SM00388">
    <property type="entry name" value="HisKA"/>
    <property type="match status" value="1"/>
</dbReference>
<gene>
    <name evidence="14" type="ORF">FB465_0589</name>
</gene>
<dbReference type="InterPro" id="IPR003660">
    <property type="entry name" value="HAMP_dom"/>
</dbReference>
<dbReference type="SMART" id="SM00387">
    <property type="entry name" value="HATPase_c"/>
    <property type="match status" value="1"/>
</dbReference>
<dbReference type="PROSITE" id="PS50885">
    <property type="entry name" value="HAMP"/>
    <property type="match status" value="1"/>
</dbReference>
<dbReference type="AlphaFoldDB" id="A0A561EJ77"/>
<keyword evidence="15" id="KW-1185">Reference proteome</keyword>
<evidence type="ECO:0000256" key="2">
    <source>
        <dbReference type="ARBA" id="ARBA00004236"/>
    </source>
</evidence>
<feature type="transmembrane region" description="Helical" evidence="11">
    <location>
        <begin position="20"/>
        <end position="41"/>
    </location>
</feature>
<dbReference type="Gene3D" id="6.10.340.10">
    <property type="match status" value="1"/>
</dbReference>
<reference evidence="14 15" key="1">
    <citation type="submission" date="2019-06" db="EMBL/GenBank/DDBJ databases">
        <title>Sequencing the genomes of 1000 actinobacteria strains.</title>
        <authorList>
            <person name="Klenk H.-P."/>
        </authorList>
    </citation>
    <scope>NUCLEOTIDE SEQUENCE [LARGE SCALE GENOMIC DNA]</scope>
    <source>
        <strain evidence="14 15">DSM 41649</strain>
    </source>
</reference>
<evidence type="ECO:0000256" key="4">
    <source>
        <dbReference type="ARBA" id="ARBA00022553"/>
    </source>
</evidence>
<evidence type="ECO:0000313" key="14">
    <source>
        <dbReference type="EMBL" id="TWE15666.1"/>
    </source>
</evidence>
<keyword evidence="5" id="KW-0808">Transferase</keyword>
<dbReference type="Pfam" id="PF00512">
    <property type="entry name" value="HisKA"/>
    <property type="match status" value="1"/>
</dbReference>
<evidence type="ECO:0000256" key="6">
    <source>
        <dbReference type="ARBA" id="ARBA00022692"/>
    </source>
</evidence>
<comment type="catalytic activity">
    <reaction evidence="1">
        <text>ATP + protein L-histidine = ADP + protein N-phospho-L-histidine.</text>
        <dbReference type="EC" id="2.7.13.3"/>
    </reaction>
</comment>
<evidence type="ECO:0000256" key="9">
    <source>
        <dbReference type="ARBA" id="ARBA00023012"/>
    </source>
</evidence>
<evidence type="ECO:0000256" key="1">
    <source>
        <dbReference type="ARBA" id="ARBA00000085"/>
    </source>
</evidence>
<comment type="caution">
    <text evidence="14">The sequence shown here is derived from an EMBL/GenBank/DDBJ whole genome shotgun (WGS) entry which is preliminary data.</text>
</comment>
<accession>A0A561EJ77</accession>
<sequence>MGTRITAWWARRSLRLRLSAAAGVVIAAALAGAAVLLVAWLHASLIHHLDQTALQRAQVVAAALETGGVTSSLPASEEGDTAVQVIDSAGAVRASSTNLEGEPRLFTFSAATSGDPQPRTVHGLPLGENGAWRAVAVPAGTTPDPLTVYVAVPTATVDHNLAQLTTGLAVAVPVVVGLLTGVTWLLTGRALRPVDALRAQAAEITASDLGRRLDVPPANDDLGRLATTLNDLLARLDAATRQQRQFVADAAHELRSPLSSLRTQLEVAARHPGSAQWRTLAPDLAEEAERLSRLVDDLVWLARLDARPRLRRRPVDLDEIVFTEVRHARQQTPLVIDESAVGAARVSGDAEALARTVRNLLDNAARHATGRVEVRLAVHDGVAELVVADDGPGIPEADRQRVFERFTRLDTARARNAGGSGLGLAIVHDIVTGHHGSVHIEDNAPGARLVVRLPAH</sequence>
<dbReference type="Proteomes" id="UP000318416">
    <property type="component" value="Unassembled WGS sequence"/>
</dbReference>
<dbReference type="InterPro" id="IPR003594">
    <property type="entry name" value="HATPase_dom"/>
</dbReference>
<keyword evidence="8 11" id="KW-1133">Transmembrane helix</keyword>